<gene>
    <name evidence="1" type="ORF">PAPOLLO_LOCUS11191</name>
</gene>
<dbReference type="AlphaFoldDB" id="A0A8S3WXT7"/>
<evidence type="ECO:0000313" key="2">
    <source>
        <dbReference type="Proteomes" id="UP000691718"/>
    </source>
</evidence>
<dbReference type="EMBL" id="CAJQZP010000810">
    <property type="protein sequence ID" value="CAG4986195.1"/>
    <property type="molecule type" value="Genomic_DNA"/>
</dbReference>
<evidence type="ECO:0000313" key="1">
    <source>
        <dbReference type="EMBL" id="CAG4986195.1"/>
    </source>
</evidence>
<name>A0A8S3WXT7_PARAO</name>
<proteinExistence type="predicted"/>
<organism evidence="1 2">
    <name type="scientific">Parnassius apollo</name>
    <name type="common">Apollo butterfly</name>
    <name type="synonym">Papilio apollo</name>
    <dbReference type="NCBI Taxonomy" id="110799"/>
    <lineage>
        <taxon>Eukaryota</taxon>
        <taxon>Metazoa</taxon>
        <taxon>Ecdysozoa</taxon>
        <taxon>Arthropoda</taxon>
        <taxon>Hexapoda</taxon>
        <taxon>Insecta</taxon>
        <taxon>Pterygota</taxon>
        <taxon>Neoptera</taxon>
        <taxon>Endopterygota</taxon>
        <taxon>Lepidoptera</taxon>
        <taxon>Glossata</taxon>
        <taxon>Ditrysia</taxon>
        <taxon>Papilionoidea</taxon>
        <taxon>Papilionidae</taxon>
        <taxon>Parnassiinae</taxon>
        <taxon>Parnassini</taxon>
        <taxon>Parnassius</taxon>
        <taxon>Parnassius</taxon>
    </lineage>
</organism>
<dbReference type="OrthoDB" id="407509at2759"/>
<reference evidence="1" key="1">
    <citation type="submission" date="2021-04" db="EMBL/GenBank/DDBJ databases">
        <authorList>
            <person name="Tunstrom K."/>
        </authorList>
    </citation>
    <scope>NUCLEOTIDE SEQUENCE</scope>
</reference>
<dbReference type="Proteomes" id="UP000691718">
    <property type="component" value="Unassembled WGS sequence"/>
</dbReference>
<sequence length="90" mass="10662">MCEGRGLSRAILITRACYVSLHVLLRRFASLEEMISEYTKLRGFTNTDRAYRSVVEGVDVTYLIELDVRKRTRPFKWHWAAHICRMNNNR</sequence>
<accession>A0A8S3WXT7</accession>
<comment type="caution">
    <text evidence="1">The sequence shown here is derived from an EMBL/GenBank/DDBJ whole genome shotgun (WGS) entry which is preliminary data.</text>
</comment>
<protein>
    <submittedName>
        <fullName evidence="1">(apollo) hypothetical protein</fullName>
    </submittedName>
</protein>
<keyword evidence="2" id="KW-1185">Reference proteome</keyword>